<sequence length="479" mass="52583">MESSTSLTLNVDGNNSISSPSSCIHITSSTSSPSLLMSTTSHHPSSSSQNQHYNLTRTSSATQKQSPTSTPQSNNNHSHHHHRSFKQFFSKLATLVKPNPSKKKKKKKEETTSNNSSSSSLSGNGTHLQGLNEKTTTPSCSSSQPPPQVPLSNAVASSSSSTSQQQQHTHPHFMFSSVIAKTTRDSRTKVNSTSSTSLPDSVTTVVGAESSCTSQHHSPLTNTTALSISPRMASHSHHPSARNFNHSSSTICNEEDLDLDWDDVVEDLEKFSSFNTTTMMMNHQVGKDDHEENKQHCYQDTHEQQPPQHYQFSVQNQTPVTAATSKYSKRRHTTHVTHSLFSGKSYHHSAFSSPNKMQNSQRSKRESSKSENPIKDFWSGNSDLDMMLDFVWITDGPTTTSTTMENVNRKKNPSLLDASNAYNISVDTNNNQNGNNSTSLVQIKSTSASNLYSSLSSQEFEDFSFSPGCLQTSSSIIAL</sequence>
<feature type="compositionally biased region" description="Basic and acidic residues" evidence="1">
    <location>
        <begin position="363"/>
        <end position="374"/>
    </location>
</feature>
<feature type="region of interest" description="Disordered" evidence="1">
    <location>
        <begin position="97"/>
        <end position="173"/>
    </location>
</feature>
<dbReference type="RefSeq" id="XP_044569583.1">
    <property type="nucleotide sequence ID" value="XM_044711461.1"/>
</dbReference>
<feature type="region of interest" description="Disordered" evidence="1">
    <location>
        <begin position="345"/>
        <end position="378"/>
    </location>
</feature>
<feature type="compositionally biased region" description="Low complexity" evidence="1">
    <location>
        <begin position="65"/>
        <end position="76"/>
    </location>
</feature>
<dbReference type="AlphaFoldDB" id="A0A6A5CH84"/>
<dbReference type="OrthoDB" id="10638301at2759"/>
<dbReference type="EMBL" id="VFQX01000002">
    <property type="protein sequence ID" value="KAF0984870.1"/>
    <property type="molecule type" value="Genomic_DNA"/>
</dbReference>
<evidence type="ECO:0000313" key="3">
    <source>
        <dbReference type="Proteomes" id="UP000444721"/>
    </source>
</evidence>
<organism evidence="2 3">
    <name type="scientific">Naegleria fowleri</name>
    <name type="common">Brain eating amoeba</name>
    <dbReference type="NCBI Taxonomy" id="5763"/>
    <lineage>
        <taxon>Eukaryota</taxon>
        <taxon>Discoba</taxon>
        <taxon>Heterolobosea</taxon>
        <taxon>Tetramitia</taxon>
        <taxon>Eutetramitia</taxon>
        <taxon>Vahlkampfiidae</taxon>
        <taxon>Naegleria</taxon>
    </lineage>
</organism>
<evidence type="ECO:0000256" key="1">
    <source>
        <dbReference type="SAM" id="MobiDB-lite"/>
    </source>
</evidence>
<feature type="compositionally biased region" description="Low complexity" evidence="1">
    <location>
        <begin position="16"/>
        <end position="48"/>
    </location>
</feature>
<feature type="compositionally biased region" description="Polar residues" evidence="1">
    <location>
        <begin position="1"/>
        <end position="15"/>
    </location>
</feature>
<feature type="compositionally biased region" description="Polar residues" evidence="1">
    <location>
        <begin position="121"/>
        <end position="137"/>
    </location>
</feature>
<accession>A0A6A5CH84</accession>
<comment type="caution">
    <text evidence="2">The sequence shown here is derived from an EMBL/GenBank/DDBJ whole genome shotgun (WGS) entry which is preliminary data.</text>
</comment>
<protein>
    <submittedName>
        <fullName evidence="2">Uncharacterized protein</fullName>
    </submittedName>
</protein>
<dbReference type="VEuPathDB" id="AmoebaDB:NF0108350"/>
<reference evidence="2 3" key="1">
    <citation type="journal article" date="2019" name="Sci. Rep.">
        <title>Nanopore sequencing improves the draft genome of the human pathogenic amoeba Naegleria fowleri.</title>
        <authorList>
            <person name="Liechti N."/>
            <person name="Schurch N."/>
            <person name="Bruggmann R."/>
            <person name="Wittwer M."/>
        </authorList>
    </citation>
    <scope>NUCLEOTIDE SEQUENCE [LARGE SCALE GENOMIC DNA]</scope>
    <source>
        <strain evidence="2 3">ATCC 30894</strain>
    </source>
</reference>
<dbReference type="GeneID" id="68107987"/>
<gene>
    <name evidence="2" type="ORF">FDP41_000769</name>
</gene>
<dbReference type="Proteomes" id="UP000444721">
    <property type="component" value="Unassembled WGS sequence"/>
</dbReference>
<feature type="region of interest" description="Disordered" evidence="1">
    <location>
        <begin position="1"/>
        <end position="84"/>
    </location>
</feature>
<feature type="compositionally biased region" description="Polar residues" evidence="1">
    <location>
        <begin position="49"/>
        <end position="64"/>
    </location>
</feature>
<feature type="compositionally biased region" description="Low complexity" evidence="1">
    <location>
        <begin position="157"/>
        <end position="168"/>
    </location>
</feature>
<keyword evidence="3" id="KW-1185">Reference proteome</keyword>
<dbReference type="VEuPathDB" id="AmoebaDB:FDP41_000769"/>
<evidence type="ECO:0000313" key="2">
    <source>
        <dbReference type="EMBL" id="KAF0984870.1"/>
    </source>
</evidence>
<name>A0A6A5CH84_NAEFO</name>
<dbReference type="VEuPathDB" id="AmoebaDB:NfTy_031780"/>
<proteinExistence type="predicted"/>